<feature type="transmembrane region" description="Helical" evidence="10">
    <location>
        <begin position="128"/>
        <end position="144"/>
    </location>
</feature>
<evidence type="ECO:0000256" key="5">
    <source>
        <dbReference type="ARBA" id="ARBA00022832"/>
    </source>
</evidence>
<evidence type="ECO:0000256" key="4">
    <source>
        <dbReference type="ARBA" id="ARBA00022692"/>
    </source>
</evidence>
<dbReference type="GO" id="GO:0034626">
    <property type="term" value="P:fatty acid elongation, polyunsaturated fatty acid"/>
    <property type="evidence" value="ECO:0007669"/>
    <property type="project" value="TreeGrafter"/>
</dbReference>
<evidence type="ECO:0000256" key="3">
    <source>
        <dbReference type="ARBA" id="ARBA00022679"/>
    </source>
</evidence>
<dbReference type="Proteomes" id="UP000887116">
    <property type="component" value="Unassembled WGS sequence"/>
</dbReference>
<organism evidence="11 12">
    <name type="scientific">Trichonephila clavata</name>
    <name type="common">Joro spider</name>
    <name type="synonym">Nephila clavata</name>
    <dbReference type="NCBI Taxonomy" id="2740835"/>
    <lineage>
        <taxon>Eukaryota</taxon>
        <taxon>Metazoa</taxon>
        <taxon>Ecdysozoa</taxon>
        <taxon>Arthropoda</taxon>
        <taxon>Chelicerata</taxon>
        <taxon>Arachnida</taxon>
        <taxon>Araneae</taxon>
        <taxon>Araneomorphae</taxon>
        <taxon>Entelegynae</taxon>
        <taxon>Araneoidea</taxon>
        <taxon>Nephilidae</taxon>
        <taxon>Trichonephila</taxon>
    </lineage>
</organism>
<evidence type="ECO:0000256" key="10">
    <source>
        <dbReference type="RuleBase" id="RU361115"/>
    </source>
</evidence>
<feature type="transmembrane region" description="Helical" evidence="10">
    <location>
        <begin position="29"/>
        <end position="48"/>
    </location>
</feature>
<dbReference type="OrthoDB" id="6426515at2759"/>
<dbReference type="GO" id="GO:0030148">
    <property type="term" value="P:sphingolipid biosynthetic process"/>
    <property type="evidence" value="ECO:0007669"/>
    <property type="project" value="TreeGrafter"/>
</dbReference>
<keyword evidence="6 10" id="KW-1133">Transmembrane helix</keyword>
<dbReference type="AlphaFoldDB" id="A0A8X6FUA7"/>
<dbReference type="Pfam" id="PF01151">
    <property type="entry name" value="ELO"/>
    <property type="match status" value="1"/>
</dbReference>
<comment type="similarity">
    <text evidence="10">Belongs to the ELO family.</text>
</comment>
<dbReference type="EMBL" id="BMAO01033446">
    <property type="protein sequence ID" value="GFQ89605.1"/>
    <property type="molecule type" value="Genomic_DNA"/>
</dbReference>
<comment type="catalytic activity">
    <reaction evidence="10">
        <text>a very-long-chain acyl-CoA + malonyl-CoA + H(+) = a very-long-chain 3-oxoacyl-CoA + CO2 + CoA</text>
        <dbReference type="Rhea" id="RHEA:32727"/>
        <dbReference type="ChEBI" id="CHEBI:15378"/>
        <dbReference type="ChEBI" id="CHEBI:16526"/>
        <dbReference type="ChEBI" id="CHEBI:57287"/>
        <dbReference type="ChEBI" id="CHEBI:57384"/>
        <dbReference type="ChEBI" id="CHEBI:90725"/>
        <dbReference type="ChEBI" id="CHEBI:90736"/>
        <dbReference type="EC" id="2.3.1.199"/>
    </reaction>
</comment>
<dbReference type="GO" id="GO:0034625">
    <property type="term" value="P:fatty acid elongation, monounsaturated fatty acid"/>
    <property type="evidence" value="ECO:0007669"/>
    <property type="project" value="TreeGrafter"/>
</dbReference>
<dbReference type="PANTHER" id="PTHR11157">
    <property type="entry name" value="FATTY ACID ACYL TRANSFERASE-RELATED"/>
    <property type="match status" value="1"/>
</dbReference>
<keyword evidence="12" id="KW-1185">Reference proteome</keyword>
<dbReference type="InterPro" id="IPR002076">
    <property type="entry name" value="ELO_fam"/>
</dbReference>
<evidence type="ECO:0000256" key="1">
    <source>
        <dbReference type="ARBA" id="ARBA00004141"/>
    </source>
</evidence>
<accession>A0A8X6FUA7</accession>
<evidence type="ECO:0000313" key="11">
    <source>
        <dbReference type="EMBL" id="GFQ89605.1"/>
    </source>
</evidence>
<dbReference type="GO" id="GO:0005789">
    <property type="term" value="C:endoplasmic reticulum membrane"/>
    <property type="evidence" value="ECO:0007669"/>
    <property type="project" value="TreeGrafter"/>
</dbReference>
<dbReference type="GO" id="GO:0009922">
    <property type="term" value="F:fatty acid elongase activity"/>
    <property type="evidence" value="ECO:0007669"/>
    <property type="project" value="UniProtKB-EC"/>
</dbReference>
<reference evidence="11" key="1">
    <citation type="submission" date="2020-07" db="EMBL/GenBank/DDBJ databases">
        <title>Multicomponent nature underlies the extraordinary mechanical properties of spider dragline silk.</title>
        <authorList>
            <person name="Kono N."/>
            <person name="Nakamura H."/>
            <person name="Mori M."/>
            <person name="Yoshida Y."/>
            <person name="Ohtoshi R."/>
            <person name="Malay A.D."/>
            <person name="Moran D.A.P."/>
            <person name="Tomita M."/>
            <person name="Numata K."/>
            <person name="Arakawa K."/>
        </authorList>
    </citation>
    <scope>NUCLEOTIDE SEQUENCE</scope>
</reference>
<comment type="subcellular location">
    <subcellularLocation>
        <location evidence="1">Membrane</location>
        <topology evidence="1">Multi-pass membrane protein</topology>
    </subcellularLocation>
</comment>
<name>A0A8X6FUA7_TRICU</name>
<evidence type="ECO:0000256" key="6">
    <source>
        <dbReference type="ARBA" id="ARBA00022989"/>
    </source>
</evidence>
<keyword evidence="9 10" id="KW-0275">Fatty acid biosynthesis</keyword>
<proteinExistence type="inferred from homology"/>
<dbReference type="EC" id="2.3.1.199" evidence="10"/>
<comment type="caution">
    <text evidence="11">The sequence shown here is derived from an EMBL/GenBank/DDBJ whole genome shotgun (WGS) entry which is preliminary data.</text>
</comment>
<keyword evidence="8 10" id="KW-0472">Membrane</keyword>
<keyword evidence="3 10" id="KW-0808">Transferase</keyword>
<evidence type="ECO:0000256" key="2">
    <source>
        <dbReference type="ARBA" id="ARBA00022516"/>
    </source>
</evidence>
<keyword evidence="4 10" id="KW-0812">Transmembrane</keyword>
<keyword evidence="7 10" id="KW-0443">Lipid metabolism</keyword>
<dbReference type="GO" id="GO:0019367">
    <property type="term" value="P:fatty acid elongation, saturated fatty acid"/>
    <property type="evidence" value="ECO:0007669"/>
    <property type="project" value="TreeGrafter"/>
</dbReference>
<evidence type="ECO:0000256" key="8">
    <source>
        <dbReference type="ARBA" id="ARBA00023136"/>
    </source>
</evidence>
<sequence>MPFWHYYLLKYLDLLDTVFFVLRKKYNQITFLHVIHHAGLCLILNSVLPHVYKAVAYYPLLGFTINSGIHVIMYTYYGLAAFGPSMKKYLWWKKYLTIVQIAQMFVIIVYMMVGFLTACEEFGSIEKMAFSFAALNFVMFVNFYKKYKKD</sequence>
<feature type="transmembrane region" description="Helical" evidence="10">
    <location>
        <begin position="95"/>
        <end position="116"/>
    </location>
</feature>
<evidence type="ECO:0000313" key="12">
    <source>
        <dbReference type="Proteomes" id="UP000887116"/>
    </source>
</evidence>
<comment type="caution">
    <text evidence="10">Lacks conserved residue(s) required for the propagation of feature annotation.</text>
</comment>
<dbReference type="GO" id="GO:0042761">
    <property type="term" value="P:very long-chain fatty acid biosynthetic process"/>
    <property type="evidence" value="ECO:0007669"/>
    <property type="project" value="TreeGrafter"/>
</dbReference>
<evidence type="ECO:0000256" key="7">
    <source>
        <dbReference type="ARBA" id="ARBA00023098"/>
    </source>
</evidence>
<dbReference type="PANTHER" id="PTHR11157:SF126">
    <property type="entry name" value="ELONGATION OF VERY LONG CHAIN FATTY ACIDS PROTEIN"/>
    <property type="match status" value="1"/>
</dbReference>
<gene>
    <name evidence="11" type="primary">Elovl2</name>
    <name evidence="11" type="ORF">TNCT_11511</name>
</gene>
<feature type="transmembrane region" description="Helical" evidence="10">
    <location>
        <begin position="60"/>
        <end position="83"/>
    </location>
</feature>
<protein>
    <recommendedName>
        <fullName evidence="10">Elongation of very long chain fatty acids protein</fullName>
        <ecNumber evidence="10">2.3.1.199</ecNumber>
    </recommendedName>
    <alternativeName>
        <fullName evidence="10">Very-long-chain 3-oxoacyl-CoA synthase</fullName>
    </alternativeName>
</protein>
<keyword evidence="5 10" id="KW-0276">Fatty acid metabolism</keyword>
<evidence type="ECO:0000256" key="9">
    <source>
        <dbReference type="ARBA" id="ARBA00023160"/>
    </source>
</evidence>
<keyword evidence="2 10" id="KW-0444">Lipid biosynthesis</keyword>